<feature type="compositionally biased region" description="Basic and acidic residues" evidence="9">
    <location>
        <begin position="110"/>
        <end position="128"/>
    </location>
</feature>
<feature type="compositionally biased region" description="Polar residues" evidence="9">
    <location>
        <begin position="332"/>
        <end position="344"/>
    </location>
</feature>
<organism evidence="10 11">
    <name type="scientific">Liquidambar formosana</name>
    <name type="common">Formosan gum</name>
    <dbReference type="NCBI Taxonomy" id="63359"/>
    <lineage>
        <taxon>Eukaryota</taxon>
        <taxon>Viridiplantae</taxon>
        <taxon>Streptophyta</taxon>
        <taxon>Embryophyta</taxon>
        <taxon>Tracheophyta</taxon>
        <taxon>Spermatophyta</taxon>
        <taxon>Magnoliopsida</taxon>
        <taxon>eudicotyledons</taxon>
        <taxon>Gunneridae</taxon>
        <taxon>Pentapetalae</taxon>
        <taxon>Saxifragales</taxon>
        <taxon>Altingiaceae</taxon>
        <taxon>Liquidambar</taxon>
    </lineage>
</organism>
<dbReference type="EMBL" id="JBBPBK010000130">
    <property type="protein sequence ID" value="KAK9266460.1"/>
    <property type="molecule type" value="Genomic_DNA"/>
</dbReference>
<comment type="function">
    <text evidence="8">Part of the spliceosome which catalyzes two sequential transesterification reactions, first the excision of the non-coding intron from pre-mRNA and then the ligation of the coding exons to form the mature mRNA. Plays a role in stabilizing the structure of the spliceosome catalytic core and docking of the branch helix into the active site, producing 5'-exon and lariat intron-3'-intermediates.</text>
</comment>
<dbReference type="InterPro" id="IPR043701">
    <property type="entry name" value="Yju2"/>
</dbReference>
<dbReference type="PANTHER" id="PTHR12111">
    <property type="entry name" value="SPLICING FACTOR YJU2"/>
    <property type="match status" value="1"/>
</dbReference>
<feature type="region of interest" description="Disordered" evidence="9">
    <location>
        <begin position="110"/>
        <end position="130"/>
    </location>
</feature>
<feature type="region of interest" description="Disordered" evidence="9">
    <location>
        <begin position="216"/>
        <end position="275"/>
    </location>
</feature>
<feature type="region of interest" description="Disordered" evidence="9">
    <location>
        <begin position="294"/>
        <end position="350"/>
    </location>
</feature>
<evidence type="ECO:0000256" key="5">
    <source>
        <dbReference type="ARBA" id="ARBA00022833"/>
    </source>
</evidence>
<evidence type="ECO:0000256" key="1">
    <source>
        <dbReference type="ARBA" id="ARBA00004123"/>
    </source>
</evidence>
<dbReference type="InterPro" id="IPR007590">
    <property type="entry name" value="Saf4/Yju2"/>
</dbReference>
<dbReference type="Proteomes" id="UP001415857">
    <property type="component" value="Unassembled WGS sequence"/>
</dbReference>
<comment type="caution">
    <text evidence="10">The sequence shown here is derived from an EMBL/GenBank/DDBJ whole genome shotgun (WGS) entry which is preliminary data.</text>
</comment>
<comment type="similarity">
    <text evidence="8">Belongs to the CWC16 family. YJU2 subfamily.</text>
</comment>
<feature type="binding site" evidence="8">
    <location>
        <position position="80"/>
    </location>
    <ligand>
        <name>Zn(2+)</name>
        <dbReference type="ChEBI" id="CHEBI:29105"/>
    </ligand>
</feature>
<protein>
    <recommendedName>
        <fullName evidence="8">Splicing factor YJU2</fullName>
    </recommendedName>
</protein>
<keyword evidence="5 8" id="KW-0862">Zinc</keyword>
<feature type="binding site" evidence="8">
    <location>
        <position position="83"/>
    </location>
    <ligand>
        <name>Zn(2+)</name>
        <dbReference type="ChEBI" id="CHEBI:29105"/>
    </ligand>
</feature>
<evidence type="ECO:0000313" key="10">
    <source>
        <dbReference type="EMBL" id="KAK9266460.1"/>
    </source>
</evidence>
<keyword evidence="11" id="KW-1185">Reference proteome</keyword>
<dbReference type="Pfam" id="PF04502">
    <property type="entry name" value="Saf4_Yju2"/>
    <property type="match status" value="1"/>
</dbReference>
<evidence type="ECO:0000256" key="8">
    <source>
        <dbReference type="HAMAP-Rule" id="MF_03226"/>
    </source>
</evidence>
<comment type="subcellular location">
    <subcellularLocation>
        <location evidence="1 8">Nucleus</location>
    </subcellularLocation>
</comment>
<dbReference type="GO" id="GO:0000349">
    <property type="term" value="P:generation of catalytic spliceosome for first transesterification step"/>
    <property type="evidence" value="ECO:0007669"/>
    <property type="project" value="UniProtKB-UniRule"/>
</dbReference>
<accession>A0AAP0R2S9</accession>
<keyword evidence="4 8" id="KW-0747">Spliceosome</keyword>
<feature type="compositionally biased region" description="Basic and acidic residues" evidence="9">
    <location>
        <begin position="304"/>
        <end position="331"/>
    </location>
</feature>
<evidence type="ECO:0000313" key="11">
    <source>
        <dbReference type="Proteomes" id="UP001415857"/>
    </source>
</evidence>
<evidence type="ECO:0000256" key="7">
    <source>
        <dbReference type="ARBA" id="ARBA00023242"/>
    </source>
</evidence>
<evidence type="ECO:0000256" key="4">
    <source>
        <dbReference type="ARBA" id="ARBA00022728"/>
    </source>
</evidence>
<keyword evidence="6" id="KW-0508">mRNA splicing</keyword>
<keyword evidence="7 8" id="KW-0539">Nucleus</keyword>
<dbReference type="GO" id="GO:0071006">
    <property type="term" value="C:U2-type catalytic step 1 spliceosome"/>
    <property type="evidence" value="ECO:0007669"/>
    <property type="project" value="UniProtKB-UniRule"/>
</dbReference>
<evidence type="ECO:0000256" key="6">
    <source>
        <dbReference type="ARBA" id="ARBA00023187"/>
    </source>
</evidence>
<dbReference type="PANTHER" id="PTHR12111:SF1">
    <property type="entry name" value="SPLICING FACTOR YJU2"/>
    <property type="match status" value="1"/>
</dbReference>
<feature type="binding site" evidence="8">
    <location>
        <position position="43"/>
    </location>
    <ligand>
        <name>Zn(2+)</name>
        <dbReference type="ChEBI" id="CHEBI:29105"/>
    </ligand>
</feature>
<keyword evidence="2" id="KW-0507">mRNA processing</keyword>
<dbReference type="HAMAP" id="MF_03226">
    <property type="entry name" value="YJU2"/>
    <property type="match status" value="1"/>
</dbReference>
<sequence>MGERKVLNKYYPPDFDPSKLPRIRRPKNQQIKVRMMLPMSIRCNTCGNYIYKGTKFNSRKEDVVGETYLGIQIFRFYFKCTKCSAELTMKTDPQNSDYIVESGATRNFEPWRAEDEETDKEKQKRDAEEMGDAMKSLENRTLDSKREMDILAALDEMKSMKSRHATVSVDEMLEALQRTAEQKEKKLEEEDEALIKSIFHGSKDIVRRIHDEDFDDDGDLIQLANDDGEPSSENVKRRKVSEELPLNPTDSLAKANIFDGPNKKDTTGGSGAPNDAKFIFKSSSVRVSVVRKPALATSGSNLTKQDENKQEELHNLLKPDENKQGEERKTNEASIGLQSLCQNYKSDEDD</sequence>
<gene>
    <name evidence="10" type="ORF">L1049_021371</name>
</gene>
<keyword evidence="3 8" id="KW-0479">Metal-binding</keyword>
<proteinExistence type="inferred from homology"/>
<evidence type="ECO:0000256" key="3">
    <source>
        <dbReference type="ARBA" id="ARBA00022723"/>
    </source>
</evidence>
<comment type="subunit">
    <text evidence="8">Component of the spliceosome. Present in the activated B complex, the catalytically activated B* complex which catalyzes the branching, the catalytic step 1 C complex catalyzing the exon ligation, and the postcatalytic P complex containing the ligated exons (mRNA) and the excised lariat intron.</text>
</comment>
<feature type="binding site" evidence="8">
    <location>
        <position position="46"/>
    </location>
    <ligand>
        <name>Zn(2+)</name>
        <dbReference type="ChEBI" id="CHEBI:29105"/>
    </ligand>
</feature>
<evidence type="ECO:0000256" key="9">
    <source>
        <dbReference type="SAM" id="MobiDB-lite"/>
    </source>
</evidence>
<dbReference type="GO" id="GO:0046872">
    <property type="term" value="F:metal ion binding"/>
    <property type="evidence" value="ECO:0007669"/>
    <property type="project" value="UniProtKB-KW"/>
</dbReference>
<reference evidence="10 11" key="1">
    <citation type="journal article" date="2024" name="Plant J.">
        <title>Genome sequences and population genomics reveal climatic adaptation and genomic divergence between two closely related sweetgum species.</title>
        <authorList>
            <person name="Xu W.Q."/>
            <person name="Ren C.Q."/>
            <person name="Zhang X.Y."/>
            <person name="Comes H.P."/>
            <person name="Liu X.H."/>
            <person name="Li Y.G."/>
            <person name="Kettle C.J."/>
            <person name="Jalonen R."/>
            <person name="Gaisberger H."/>
            <person name="Ma Y.Z."/>
            <person name="Qiu Y.X."/>
        </authorList>
    </citation>
    <scope>NUCLEOTIDE SEQUENCE [LARGE SCALE GENOMIC DNA]</scope>
    <source>
        <strain evidence="10">Hangzhou</strain>
    </source>
</reference>
<name>A0AAP0R2S9_LIQFO</name>
<evidence type="ECO:0000256" key="2">
    <source>
        <dbReference type="ARBA" id="ARBA00022664"/>
    </source>
</evidence>
<dbReference type="AlphaFoldDB" id="A0AAP0R2S9"/>